<dbReference type="InterPro" id="IPR043165">
    <property type="entry name" value="TruD_insert_sf"/>
</dbReference>
<sequence>MLDNREQLVLQGFDTLNYANGKPLIQAQFKQHCADFCVDEVLGFEFSGHGEHFCLQLSKRDISTADVALRIAKRLKIPLVNVGYSGLKDKRAITSQWFSVYLPGVSDAANTVEKVLNDIELHSELGPSIKILATALNDRKIRRGSHQGNQFKIRLTNPSGEAGQWLERLSSIANKPVPNYFGQQRFGYAMGNVTQAMSMFANLMAADVVSSPDVAALVSGEERAVDKGTRVKKGRRIGRAKRSMLISAARSYLFNQILSMRLEHNNWNLYLDGDVLNLEASNAFFTLSQEQAWDGPLEARLQAFDIHPTGLLYGIITSKNKYVSDAACQQ</sequence>
<dbReference type="Gene3D" id="3.30.2350.20">
    <property type="entry name" value="TruD, catalytic domain"/>
    <property type="match status" value="1"/>
</dbReference>
<dbReference type="PANTHER" id="PTHR47811:SF1">
    <property type="entry name" value="TRNA PSEUDOURIDINE SYNTHASE D"/>
    <property type="match status" value="1"/>
</dbReference>
<dbReference type="Gene3D" id="3.30.2340.10">
    <property type="entry name" value="TruD, insertion domain"/>
    <property type="match status" value="1"/>
</dbReference>
<dbReference type="Proteomes" id="UP000218172">
    <property type="component" value="Unassembled WGS sequence"/>
</dbReference>
<evidence type="ECO:0000313" key="5">
    <source>
        <dbReference type="EMBL" id="PCH60977.1"/>
    </source>
</evidence>
<feature type="domain" description="TRUD" evidence="4">
    <location>
        <begin position="176"/>
        <end position="330"/>
    </location>
</feature>
<feature type="non-terminal residue" evidence="5">
    <location>
        <position position="330"/>
    </location>
</feature>
<dbReference type="InterPro" id="IPR020119">
    <property type="entry name" value="PsdUridine_synth_TruD_CS"/>
</dbReference>
<organism evidence="5 6">
    <name type="scientific">SAR86 cluster bacterium</name>
    <dbReference type="NCBI Taxonomy" id="2030880"/>
    <lineage>
        <taxon>Bacteria</taxon>
        <taxon>Pseudomonadati</taxon>
        <taxon>Pseudomonadota</taxon>
        <taxon>Gammaproteobacteria</taxon>
        <taxon>SAR86 cluster</taxon>
    </lineage>
</organism>
<dbReference type="InterPro" id="IPR020103">
    <property type="entry name" value="PsdUridine_synth_cat_dom_sf"/>
</dbReference>
<dbReference type="GO" id="GO:0009982">
    <property type="term" value="F:pseudouridine synthase activity"/>
    <property type="evidence" value="ECO:0007669"/>
    <property type="project" value="InterPro"/>
</dbReference>
<dbReference type="GO" id="GO:0008033">
    <property type="term" value="P:tRNA processing"/>
    <property type="evidence" value="ECO:0007669"/>
    <property type="project" value="UniProtKB-KW"/>
</dbReference>
<dbReference type="InterPro" id="IPR011760">
    <property type="entry name" value="PsdUridine_synth_TruD_insert"/>
</dbReference>
<dbReference type="InterPro" id="IPR042214">
    <property type="entry name" value="TruD_catalytic"/>
</dbReference>
<comment type="similarity">
    <text evidence="1">Belongs to the pseudouridine synthase TruD family.</text>
</comment>
<gene>
    <name evidence="5" type="ORF">COC19_05235</name>
</gene>
<dbReference type="InterPro" id="IPR001656">
    <property type="entry name" value="PsdUridine_synth_TruD"/>
</dbReference>
<dbReference type="Pfam" id="PF01142">
    <property type="entry name" value="TruD"/>
    <property type="match status" value="2"/>
</dbReference>
<evidence type="ECO:0000256" key="1">
    <source>
        <dbReference type="ARBA" id="ARBA00007953"/>
    </source>
</evidence>
<dbReference type="AlphaFoldDB" id="A0A2A4MMK9"/>
<evidence type="ECO:0000313" key="6">
    <source>
        <dbReference type="Proteomes" id="UP000218172"/>
    </source>
</evidence>
<keyword evidence="3" id="KW-0413">Isomerase</keyword>
<dbReference type="PANTHER" id="PTHR47811">
    <property type="entry name" value="TRNA PSEUDOURIDINE SYNTHASE D"/>
    <property type="match status" value="1"/>
</dbReference>
<protein>
    <recommendedName>
        <fullName evidence="4">TRUD domain-containing protein</fullName>
    </recommendedName>
</protein>
<proteinExistence type="inferred from homology"/>
<dbReference type="PROSITE" id="PS01268">
    <property type="entry name" value="UPF0024"/>
    <property type="match status" value="1"/>
</dbReference>
<dbReference type="GO" id="GO:0003723">
    <property type="term" value="F:RNA binding"/>
    <property type="evidence" value="ECO:0007669"/>
    <property type="project" value="InterPro"/>
</dbReference>
<keyword evidence="2" id="KW-0819">tRNA processing</keyword>
<reference evidence="6" key="1">
    <citation type="submission" date="2017-08" db="EMBL/GenBank/DDBJ databases">
        <title>A dynamic microbial community with high functional redundancy inhabits the cold, oxic subseafloor aquifer.</title>
        <authorList>
            <person name="Tully B.J."/>
            <person name="Wheat C.G."/>
            <person name="Glazer B.T."/>
            <person name="Huber J.A."/>
        </authorList>
    </citation>
    <scope>NUCLEOTIDE SEQUENCE [LARGE SCALE GENOMIC DNA]</scope>
</reference>
<accession>A0A2A4MMK9</accession>
<comment type="caution">
    <text evidence="5">The sequence shown here is derived from an EMBL/GenBank/DDBJ whole genome shotgun (WGS) entry which is preliminary data.</text>
</comment>
<evidence type="ECO:0000256" key="2">
    <source>
        <dbReference type="ARBA" id="ARBA00022694"/>
    </source>
</evidence>
<dbReference type="GO" id="GO:0005829">
    <property type="term" value="C:cytosol"/>
    <property type="evidence" value="ECO:0007669"/>
    <property type="project" value="TreeGrafter"/>
</dbReference>
<name>A0A2A4MMK9_9GAMM</name>
<dbReference type="GO" id="GO:0140098">
    <property type="term" value="F:catalytic activity, acting on RNA"/>
    <property type="evidence" value="ECO:0007669"/>
    <property type="project" value="UniProtKB-ARBA"/>
</dbReference>
<dbReference type="InterPro" id="IPR050170">
    <property type="entry name" value="TruD_pseudoU_synthase"/>
</dbReference>
<dbReference type="PROSITE" id="PS50984">
    <property type="entry name" value="TRUD"/>
    <property type="match status" value="1"/>
</dbReference>
<evidence type="ECO:0000259" key="4">
    <source>
        <dbReference type="PROSITE" id="PS50984"/>
    </source>
</evidence>
<evidence type="ECO:0000256" key="3">
    <source>
        <dbReference type="ARBA" id="ARBA00023235"/>
    </source>
</evidence>
<dbReference type="SUPFAM" id="SSF55120">
    <property type="entry name" value="Pseudouridine synthase"/>
    <property type="match status" value="1"/>
</dbReference>
<dbReference type="EMBL" id="NVQR01000076">
    <property type="protein sequence ID" value="PCH60977.1"/>
    <property type="molecule type" value="Genomic_DNA"/>
</dbReference>
<dbReference type="GO" id="GO:0001522">
    <property type="term" value="P:pseudouridine synthesis"/>
    <property type="evidence" value="ECO:0007669"/>
    <property type="project" value="InterPro"/>
</dbReference>